<evidence type="ECO:0000256" key="2">
    <source>
        <dbReference type="ARBA" id="ARBA00022737"/>
    </source>
</evidence>
<keyword evidence="3 5" id="KW-0863">Zinc-finger</keyword>
<dbReference type="Gene3D" id="3.30.160.60">
    <property type="entry name" value="Classic Zinc Finger"/>
    <property type="match status" value="3"/>
</dbReference>
<dbReference type="OrthoDB" id="6077919at2759"/>
<dbReference type="GO" id="GO:0005634">
    <property type="term" value="C:nucleus"/>
    <property type="evidence" value="ECO:0007669"/>
    <property type="project" value="TreeGrafter"/>
</dbReference>
<evidence type="ECO:0000256" key="3">
    <source>
        <dbReference type="ARBA" id="ARBA00022771"/>
    </source>
</evidence>
<dbReference type="PANTHER" id="PTHR24379">
    <property type="entry name" value="KRAB AND ZINC FINGER DOMAIN-CONTAINING"/>
    <property type="match status" value="1"/>
</dbReference>
<dbReference type="Pfam" id="PF12874">
    <property type="entry name" value="zf-met"/>
    <property type="match status" value="1"/>
</dbReference>
<feature type="domain" description="C2H2-type" evidence="6">
    <location>
        <begin position="195"/>
        <end position="219"/>
    </location>
</feature>
<evidence type="ECO:0000256" key="1">
    <source>
        <dbReference type="ARBA" id="ARBA00022723"/>
    </source>
</evidence>
<dbReference type="Pfam" id="PF12171">
    <property type="entry name" value="zf-C2H2_jaz"/>
    <property type="match status" value="1"/>
</dbReference>
<evidence type="ECO:0000313" key="7">
    <source>
        <dbReference type="EMBL" id="ETS86525.1"/>
    </source>
</evidence>
<dbReference type="RefSeq" id="XP_007827125.1">
    <property type="nucleotide sequence ID" value="XM_007828934.1"/>
</dbReference>
<dbReference type="PROSITE" id="PS00028">
    <property type="entry name" value="ZINC_FINGER_C2H2_1"/>
    <property type="match status" value="3"/>
</dbReference>
<dbReference type="InParanoid" id="W3XKJ1"/>
<dbReference type="GO" id="GO:0000977">
    <property type="term" value="F:RNA polymerase II transcription regulatory region sequence-specific DNA binding"/>
    <property type="evidence" value="ECO:0007669"/>
    <property type="project" value="TreeGrafter"/>
</dbReference>
<sequence>MAFACGTCWRTWPSWRSRDQHVADTFHEVPDFECETCHRYFRSQRAVEQHMNDLGHWMESSDEPEFCCDYDSCSEVFDDEDLLRDHEVEDHFYCDACDRQFQDFNSIKMHRNSRVHRGTNAACPFCRDSFVTAAGVFHHLEQGGCSKAPLNRIQVYEAVKRQDPNGILTERLRHWSTETTFEATIDSWNPDTKAFDCYLCGDGFRRLDSLNQHLRSPKHQDKLYHCPKPSCRKEFGSLAAVTEHLQSESCNFMRFEEVQETAKRIFDPGRMIAF</sequence>
<dbReference type="PROSITE" id="PS50157">
    <property type="entry name" value="ZINC_FINGER_C2H2_2"/>
    <property type="match status" value="3"/>
</dbReference>
<keyword evidence="1" id="KW-0479">Metal-binding</keyword>
<proteinExistence type="predicted"/>
<dbReference type="GO" id="GO:0000981">
    <property type="term" value="F:DNA-binding transcription factor activity, RNA polymerase II-specific"/>
    <property type="evidence" value="ECO:0007669"/>
    <property type="project" value="TreeGrafter"/>
</dbReference>
<keyword evidence="4" id="KW-0862">Zinc</keyword>
<dbReference type="KEGG" id="pfy:PFICI_00353"/>
<feature type="domain" description="C2H2-type" evidence="6">
    <location>
        <begin position="92"/>
        <end position="121"/>
    </location>
</feature>
<name>W3XKJ1_PESFW</name>
<evidence type="ECO:0000256" key="4">
    <source>
        <dbReference type="ARBA" id="ARBA00022833"/>
    </source>
</evidence>
<dbReference type="AlphaFoldDB" id="W3XKJ1"/>
<dbReference type="SUPFAM" id="SSF57667">
    <property type="entry name" value="beta-beta-alpha zinc fingers"/>
    <property type="match status" value="3"/>
</dbReference>
<dbReference type="Proteomes" id="UP000030651">
    <property type="component" value="Unassembled WGS sequence"/>
</dbReference>
<dbReference type="GeneID" id="19265366"/>
<keyword evidence="2" id="KW-0677">Repeat</keyword>
<dbReference type="InterPro" id="IPR022755">
    <property type="entry name" value="Znf_C2H2_jaz"/>
</dbReference>
<evidence type="ECO:0000313" key="8">
    <source>
        <dbReference type="Proteomes" id="UP000030651"/>
    </source>
</evidence>
<dbReference type="GO" id="GO:0008270">
    <property type="term" value="F:zinc ion binding"/>
    <property type="evidence" value="ECO:0007669"/>
    <property type="project" value="UniProtKB-KW"/>
</dbReference>
<gene>
    <name evidence="7" type="ORF">PFICI_00353</name>
</gene>
<dbReference type="PANTHER" id="PTHR24379:SF127">
    <property type="entry name" value="BLOODY FINGERS-RELATED"/>
    <property type="match status" value="1"/>
</dbReference>
<reference evidence="8" key="1">
    <citation type="journal article" date="2015" name="BMC Genomics">
        <title>Genomic and transcriptomic analysis of the endophytic fungus Pestalotiopsis fici reveals its lifestyle and high potential for synthesis of natural products.</title>
        <authorList>
            <person name="Wang X."/>
            <person name="Zhang X."/>
            <person name="Liu L."/>
            <person name="Xiang M."/>
            <person name="Wang W."/>
            <person name="Sun X."/>
            <person name="Che Y."/>
            <person name="Guo L."/>
            <person name="Liu G."/>
            <person name="Guo L."/>
            <person name="Wang C."/>
            <person name="Yin W.B."/>
            <person name="Stadler M."/>
            <person name="Zhang X."/>
            <person name="Liu X."/>
        </authorList>
    </citation>
    <scope>NUCLEOTIDE SEQUENCE [LARGE SCALE GENOMIC DNA]</scope>
    <source>
        <strain evidence="8">W106-1 / CGMCC3.15140</strain>
    </source>
</reference>
<dbReference type="eggNOG" id="KOG1721">
    <property type="taxonomic scope" value="Eukaryota"/>
</dbReference>
<dbReference type="HOGENOM" id="CLU_075838_0_0_1"/>
<dbReference type="EMBL" id="KI912109">
    <property type="protein sequence ID" value="ETS86525.1"/>
    <property type="molecule type" value="Genomic_DNA"/>
</dbReference>
<dbReference type="SMART" id="SM00355">
    <property type="entry name" value="ZnF_C2H2"/>
    <property type="match status" value="7"/>
</dbReference>
<evidence type="ECO:0000259" key="6">
    <source>
        <dbReference type="PROSITE" id="PS50157"/>
    </source>
</evidence>
<dbReference type="OMA" id="PDFECET"/>
<evidence type="ECO:0000256" key="5">
    <source>
        <dbReference type="PROSITE-ProRule" id="PRU00042"/>
    </source>
</evidence>
<protein>
    <recommendedName>
        <fullName evidence="6">C2H2-type domain-containing protein</fullName>
    </recommendedName>
</protein>
<feature type="domain" description="C2H2-type" evidence="6">
    <location>
        <begin position="32"/>
        <end position="64"/>
    </location>
</feature>
<dbReference type="InterPro" id="IPR013087">
    <property type="entry name" value="Znf_C2H2_type"/>
</dbReference>
<keyword evidence="8" id="KW-1185">Reference proteome</keyword>
<organism evidence="7 8">
    <name type="scientific">Pestalotiopsis fici (strain W106-1 / CGMCC3.15140)</name>
    <dbReference type="NCBI Taxonomy" id="1229662"/>
    <lineage>
        <taxon>Eukaryota</taxon>
        <taxon>Fungi</taxon>
        <taxon>Dikarya</taxon>
        <taxon>Ascomycota</taxon>
        <taxon>Pezizomycotina</taxon>
        <taxon>Sordariomycetes</taxon>
        <taxon>Xylariomycetidae</taxon>
        <taxon>Amphisphaeriales</taxon>
        <taxon>Sporocadaceae</taxon>
        <taxon>Pestalotiopsis</taxon>
    </lineage>
</organism>
<accession>W3XKJ1</accession>
<dbReference type="InterPro" id="IPR036236">
    <property type="entry name" value="Znf_C2H2_sf"/>
</dbReference>